<feature type="transmembrane region" description="Helical" evidence="1">
    <location>
        <begin position="262"/>
        <end position="283"/>
    </location>
</feature>
<dbReference type="AlphaFoldDB" id="A0A0B3Y5R5"/>
<keyword evidence="4" id="KW-1185">Reference proteome</keyword>
<keyword evidence="1" id="KW-0472">Membrane</keyword>
<feature type="transmembrane region" description="Helical" evidence="1">
    <location>
        <begin position="304"/>
        <end position="322"/>
    </location>
</feature>
<feature type="transmembrane region" description="Helical" evidence="1">
    <location>
        <begin position="137"/>
        <end position="158"/>
    </location>
</feature>
<dbReference type="Proteomes" id="UP000031197">
    <property type="component" value="Unassembled WGS sequence"/>
</dbReference>
<feature type="transmembrane region" description="Helical" evidence="1">
    <location>
        <begin position="93"/>
        <end position="116"/>
    </location>
</feature>
<feature type="domain" description="DUF418" evidence="2">
    <location>
        <begin position="219"/>
        <end position="373"/>
    </location>
</feature>
<comment type="caution">
    <text evidence="3">The sequence shown here is derived from an EMBL/GenBank/DDBJ whole genome shotgun (WGS) entry which is preliminary data.</text>
</comment>
<accession>A0A0B3Y5R5</accession>
<feature type="transmembrane region" description="Helical" evidence="1">
    <location>
        <begin position="232"/>
        <end position="250"/>
    </location>
</feature>
<evidence type="ECO:0000313" key="4">
    <source>
        <dbReference type="Proteomes" id="UP000031197"/>
    </source>
</evidence>
<name>A0A0B3Y5R5_9ALTE</name>
<evidence type="ECO:0000256" key="1">
    <source>
        <dbReference type="SAM" id="Phobius"/>
    </source>
</evidence>
<dbReference type="InterPro" id="IPR052529">
    <property type="entry name" value="Bact_Transport_Assoc"/>
</dbReference>
<keyword evidence="1" id="KW-0812">Transmembrane</keyword>
<dbReference type="PANTHER" id="PTHR30590:SF2">
    <property type="entry name" value="INNER MEMBRANE PROTEIN"/>
    <property type="match status" value="1"/>
</dbReference>
<keyword evidence="1" id="KW-1133">Transmembrane helix</keyword>
<dbReference type="RefSeq" id="WP_039221869.1">
    <property type="nucleotide sequence ID" value="NZ_JWLW01000023.1"/>
</dbReference>
<feature type="transmembrane region" description="Helical" evidence="1">
    <location>
        <begin position="328"/>
        <end position="352"/>
    </location>
</feature>
<proteinExistence type="predicted"/>
<dbReference type="InterPro" id="IPR007349">
    <property type="entry name" value="DUF418"/>
</dbReference>
<evidence type="ECO:0000313" key="3">
    <source>
        <dbReference type="EMBL" id="KHT50853.1"/>
    </source>
</evidence>
<dbReference type="OrthoDB" id="9807744at2"/>
<dbReference type="Pfam" id="PF04235">
    <property type="entry name" value="DUF418"/>
    <property type="match status" value="1"/>
</dbReference>
<evidence type="ECO:0000259" key="2">
    <source>
        <dbReference type="Pfam" id="PF04235"/>
    </source>
</evidence>
<gene>
    <name evidence="3" type="ORF">RJ41_13860</name>
</gene>
<organism evidence="3 4">
    <name type="scientific">Alteromonas marina</name>
    <dbReference type="NCBI Taxonomy" id="203795"/>
    <lineage>
        <taxon>Bacteria</taxon>
        <taxon>Pseudomonadati</taxon>
        <taxon>Pseudomonadota</taxon>
        <taxon>Gammaproteobacteria</taxon>
        <taxon>Alteromonadales</taxon>
        <taxon>Alteromonadaceae</taxon>
        <taxon>Alteromonas/Salinimonas group</taxon>
        <taxon>Alteromonas</taxon>
    </lineage>
</organism>
<dbReference type="PANTHER" id="PTHR30590">
    <property type="entry name" value="INNER MEMBRANE PROTEIN"/>
    <property type="match status" value="1"/>
</dbReference>
<reference evidence="3 4" key="1">
    <citation type="submission" date="2014-12" db="EMBL/GenBank/DDBJ databases">
        <title>Genome sequencing of Alteromonas marina AD001.</title>
        <authorList>
            <person name="Adrian T.G.S."/>
            <person name="Chan K.G."/>
        </authorList>
    </citation>
    <scope>NUCLEOTIDE SEQUENCE [LARGE SCALE GENOMIC DNA]</scope>
    <source>
        <strain evidence="3 4">AD001</strain>
    </source>
</reference>
<feature type="transmembrane region" description="Helical" evidence="1">
    <location>
        <begin position="193"/>
        <end position="220"/>
    </location>
</feature>
<sequence length="397" mass="45211">MRIHSIDAVRGLAILGILFMNITFHQNGYANYAFFEEPLLSDTVISLFNTLFLDGRFRSLFCLLFGAGLAIQFEACEKRGQHFLDFSQARLKWLFVLGLLHGVFIFSGDILLYYSLCAFFILKHFTLPQDELKKKSIHYLIVGSAIMLVGGLVMAFVFDMGAELATRPSETFNEEVALWQSGYLTQLGIQASFMLSTVIVAPFTMLWQSMGLMMFGAYLYRAGFFNHGFSSLLFKKLVLVAIVTSIITALPQFLFEQVTLDVIPMFTSIPAIFCALVYAHLLINIRHTAAWWYQSLINCGKVALTLYLTQSIALAVLFRIVMPAYFPNFIYSVTLLDLLLVTIAFTAVQVILANAITKHFNQGPFEALWRKMYLRSFHKKQKLKHDEKEQLTYMDEV</sequence>
<dbReference type="EMBL" id="JWLW01000023">
    <property type="protein sequence ID" value="KHT50853.1"/>
    <property type="molecule type" value="Genomic_DNA"/>
</dbReference>
<protein>
    <recommendedName>
        <fullName evidence="2">DUF418 domain-containing protein</fullName>
    </recommendedName>
</protein>